<dbReference type="RefSeq" id="XP_009225466.1">
    <property type="nucleotide sequence ID" value="XM_009227202.1"/>
</dbReference>
<dbReference type="PROSITE" id="PS50077">
    <property type="entry name" value="HEAT_REPEAT"/>
    <property type="match status" value="1"/>
</dbReference>
<dbReference type="InterPro" id="IPR016024">
    <property type="entry name" value="ARM-type_fold"/>
</dbReference>
<feature type="region of interest" description="Disordered" evidence="2">
    <location>
        <begin position="2675"/>
        <end position="2723"/>
    </location>
</feature>
<dbReference type="GO" id="GO:0030686">
    <property type="term" value="C:90S preribosome"/>
    <property type="evidence" value="ECO:0007669"/>
    <property type="project" value="TreeGrafter"/>
</dbReference>
<dbReference type="HOGENOM" id="CLU_000327_0_0_1"/>
<dbReference type="eggNOG" id="KOG1823">
    <property type="taxonomic scope" value="Eukaryota"/>
</dbReference>
<sequence length="2723" mass="305216">MPATKSGRIVKARRGTNLTAHQKQHRWESFTTKISKLHSLDPLRKVRRHDLETEDLSATTSYLRAGVEKWTDLNISKPFTNFKREILPLCDSLAQILHFETKIMGMFVSYISQHEKEALEPLLDLLTAFAHDLGVRFERHYAKSLELIIALASRPQDAEVVEWTFAALAFLFKYLARLLVPDVRPTYQAMAPLLGRARQPHYIARFAAEALSFLVKKSAAPAHRDSSLPTLIRCVRDDLVGMVDDKNFELYYHGVMTMLAEALKSSGNTLHSTAPELYTRLLRSIPINEFEPPSKEKSAFDHQTPWSDVCCGVLTSAIHHSTPETFAPLADAIVAEAASALAHPDAKDHPWRLSIFTRLFGIMAGVRRGARVTAWPALVKTLSDVLGALSEMPEAASSRAGSLLWEHVVINVAIVWGQSPVDALIPAIQPITDVMAREPFMKWFIPFCSYFSTLSADKFRSHLRSHFRKFVVAHWSDDNNEEMLCVLIPKMVESGALPSTSAGEGFLLPQPWQDQVVSKFERLEITPFPERGAYDKDPKIWRDKCLPKYSALLRILESTNIQRSTSARIAELLLRKLKLSLRPSPSVATDEAHFILTSGFHAYLRMSLDAEELDMSLKPLLRAAAPRFCRLPGFLENLLTYEKKLIRRRHEHIQSNSGSESPDAEENPFVKALVGNLSTNSHELRLVSLQILSQLSPAMHDSAPLDIMLQAEETPLDLQNLRTMSLYLRKLGKVYASIDQSSWLRKAIPAFLMGMTTVRLTPVWDDAVEALKDIAQTKDGEDIIATITFEWLDIPSQRWSGPPKPTLQPTSRRLTDFECSNLSRLRNKSEETKHIVDELFDVMLRAFEDAQTIVPDVSETARSKALKVFVAIPSIAERRSRKLVPHLFSWNDVDQAHADDSDGIAHQAEGKSWSLVDRKALIGVFALFQNPRVLYQNQQVFDVLLGLIANGDIEVQKLALKAIIAWKQEGVKRYQENLQGLLEEARLRNELTLLFQGDNKIRDADRPELMPVLLRLLYGRTISKKGAASGRAGVQGTRHAVIRSLSVQDIGGFLEIALGPIHGLRVVDSTGLCNKVFDQHSLPARKQVGLLNMLETIITELGSSVLEYMGPLVNSVLYCLIPACRRLRVDKERKLRTSSDEEDEDNEEEDDDENEESEASLLRAARTTAIKCLCALLKNAAGFDWTPYQEPIVTEVVSPQMATLSQETTQSVSWTLRLLETWSLMPRYALALSIDAGVIPAVIQCITVSHTKAEVKIFALGIVRNLIRLSLAPTEESEFNELIRAEILDPNLDLVLGEIGRLLIVDKSKPSDEKSLEKAKPVAVPPVDEEVEDDAAADEPVNEEKSPEEETADDEVVLKLAPIGRQLLEAAVDTVVEIAPLVENSKNTRNLVEISTFLLNQPARSVNPKVKGAILLILERFVVLESLQDDGKLRRNIYETICSLFSFFKDRQNRQSLSRLLLVFAAQESSIQEVADLSSELNSFVEGRLDEPDYDRRLAAFRAICKPREVPFTIEQWLPLLHNFICYMHHDEEHGILSQNSADGICRFILATASVWDQPPPRKRFTDRLDRILLPAIYVGARDKSETVRREFLRVLGFLASHLRAWEPVADLSPLVPEAEEGDETMEETQQSKKKRDLDFFYNILTPAVSKQVQALQFLQGVNERSSLSSRNVSKFFIPLLEHFILGREDGSDDQGLGAQATNTISSLAGALEWPQYRALLRRYVLYVKSKPELHKQIIRLLDKVVEALEVAAGQAYNLESNNDAKAAASPSISTLGKRLPSREKFSDEVSGPLMATLLDHLHEKDETTVSSRVPIGVIIVKLLNLLPANARDLKLPGVLTDICHILRSKAWDSREMARSTLVKIACILGAPCFGFILKELRGALTRGYQLHVLSYTVHSILVAVIPEFNQGDLDYCVDQVVAVIMDDIFGVTGQEKEAEEYTNKMKEIKSSKSQDSMELIAKNTSISCLITLVQPLKDLLLEKLNLKMARKIDELLSRVTAGLLHNPAAESKDALIFCYEVIQEVYNSKKPEAEVKLDPRLRRYLIQKGAKKNDRGTTTKHTYKLTRFALDVLRSLMRKHDSLRTASYASGFLPILGDAVISGEEEVKVAAFKLLVVLVKVPFKNNDSTNLYKVAFKEALRTISGSTTTTSEVAQAALRLISVILRDRSDVSVKDAAIDMLLGRVKDDLTEPLHRHITFSFLRSVLDRKIETAVVYDTLDHVGSVMITNDDKDTRDLARGAFFQFLREYPQKKARWEKQLKFIVANLQYDREGGRLSVMEVLHLLLMKSADDFVQEVCTTSFIPLVFVLANDDSEKCRLAAAELVKEVLRRADKASTQKFLTILRGWLGQDENAGVLRLGIQTLGFYFEVREASSRDKKDFALLKGKIMDVVSDAARQDADLVNVCLAVVRGVLDKDPARVLAPDSRELWDRIVACLSHADTAVKLSAVKLLSSYLADFARGGGLRGSHGLELDQTAVMRLIRLNLGVLGSDEVGEPLAEEVAQILVFLGNAVEFESEELDSESDEEGGDDDNEDEDDDDDNNGEAVERDDGKKKYTNSRYMFGRLAAIVRKETRPKSAELVPKLAALDVLLAYCDRLAPAKCVRPSLRAILRPLRNVTDPAVPTPWSPDPDFAARHETLRQKARDCMDSLQRRLGTAAYTAALLAVGEGVRGRRQARSTKRKIEAVAAPERAGAEKRKRFEKKKEKRKTRGQEHRAMRQAM</sequence>
<reference evidence="5" key="3">
    <citation type="submission" date="2010-09" db="EMBL/GenBank/DDBJ databases">
        <title>Annotation of Gaeumannomyces graminis var. tritici R3-111a-1.</title>
        <authorList>
            <consortium name="The Broad Institute Genome Sequencing Platform"/>
            <person name="Ma L.-J."/>
            <person name="Dead R."/>
            <person name="Young S.K."/>
            <person name="Zeng Q."/>
            <person name="Gargeya S."/>
            <person name="Fitzgerald M."/>
            <person name="Haas B."/>
            <person name="Abouelleil A."/>
            <person name="Alvarado L."/>
            <person name="Arachchi H.M."/>
            <person name="Berlin A."/>
            <person name="Brown A."/>
            <person name="Chapman S.B."/>
            <person name="Chen Z."/>
            <person name="Dunbar C."/>
            <person name="Freedman E."/>
            <person name="Gearin G."/>
            <person name="Gellesch M."/>
            <person name="Goldberg J."/>
            <person name="Griggs A."/>
            <person name="Gujja S."/>
            <person name="Heiman D."/>
            <person name="Howarth C."/>
            <person name="Larson L."/>
            <person name="Lui A."/>
            <person name="MacDonald P.J.P."/>
            <person name="Mehta T."/>
            <person name="Montmayeur A."/>
            <person name="Murphy C."/>
            <person name="Neiman D."/>
            <person name="Pearson M."/>
            <person name="Priest M."/>
            <person name="Roberts A."/>
            <person name="Saif S."/>
            <person name="Shea T."/>
            <person name="Shenoy N."/>
            <person name="Sisk P."/>
            <person name="Stolte C."/>
            <person name="Sykes S."/>
            <person name="Yandava C."/>
            <person name="Wortman J."/>
            <person name="Nusbaum C."/>
            <person name="Birren B."/>
        </authorList>
    </citation>
    <scope>NUCLEOTIDE SEQUENCE</scope>
    <source>
        <strain evidence="5">R3-111a-1</strain>
    </source>
</reference>
<evidence type="ECO:0000259" key="3">
    <source>
        <dbReference type="Pfam" id="PF07539"/>
    </source>
</evidence>
<dbReference type="VEuPathDB" id="FungiDB:GGTG_09358"/>
<dbReference type="Pfam" id="PF07539">
    <property type="entry name" value="UTP20_N"/>
    <property type="match status" value="1"/>
</dbReference>
<feature type="region of interest" description="Disordered" evidence="2">
    <location>
        <begin position="1132"/>
        <end position="1160"/>
    </location>
</feature>
<organism evidence="5">
    <name type="scientific">Gaeumannomyces tritici (strain R3-111a-1)</name>
    <name type="common">Wheat and barley take-all root rot fungus</name>
    <name type="synonym">Gaeumannomyces graminis var. tritici</name>
    <dbReference type="NCBI Taxonomy" id="644352"/>
    <lineage>
        <taxon>Eukaryota</taxon>
        <taxon>Fungi</taxon>
        <taxon>Dikarya</taxon>
        <taxon>Ascomycota</taxon>
        <taxon>Pezizomycotina</taxon>
        <taxon>Sordariomycetes</taxon>
        <taxon>Sordariomycetidae</taxon>
        <taxon>Magnaporthales</taxon>
        <taxon>Magnaporthaceae</taxon>
        <taxon>Gaeumannomyces</taxon>
    </lineage>
</organism>
<dbReference type="PANTHER" id="PTHR17695">
    <property type="entry name" value="SMALL SUBUNIT PROCESSOME COMPONENT 20 HOMOLOG"/>
    <property type="match status" value="1"/>
</dbReference>
<feature type="repeat" description="HEAT" evidence="1">
    <location>
        <begin position="2303"/>
        <end position="2341"/>
    </location>
</feature>
<dbReference type="InterPro" id="IPR052575">
    <property type="entry name" value="SSU_processome_comp_20"/>
</dbReference>
<reference evidence="7" key="1">
    <citation type="submission" date="2010-07" db="EMBL/GenBank/DDBJ databases">
        <title>The genome sequence of Gaeumannomyces graminis var. tritici strain R3-111a-1.</title>
        <authorList>
            <consortium name="The Broad Institute Genome Sequencing Platform"/>
            <person name="Ma L.-J."/>
            <person name="Dead R."/>
            <person name="Young S."/>
            <person name="Zeng Q."/>
            <person name="Koehrsen M."/>
            <person name="Alvarado L."/>
            <person name="Berlin A."/>
            <person name="Chapman S.B."/>
            <person name="Chen Z."/>
            <person name="Freedman E."/>
            <person name="Gellesch M."/>
            <person name="Goldberg J."/>
            <person name="Griggs A."/>
            <person name="Gujja S."/>
            <person name="Heilman E.R."/>
            <person name="Heiman D."/>
            <person name="Hepburn T."/>
            <person name="Howarth C."/>
            <person name="Jen D."/>
            <person name="Larson L."/>
            <person name="Mehta T."/>
            <person name="Neiman D."/>
            <person name="Pearson M."/>
            <person name="Roberts A."/>
            <person name="Saif S."/>
            <person name="Shea T."/>
            <person name="Shenoy N."/>
            <person name="Sisk P."/>
            <person name="Stolte C."/>
            <person name="Sykes S."/>
            <person name="Walk T."/>
            <person name="White J."/>
            <person name="Yandava C."/>
            <person name="Haas B."/>
            <person name="Nusbaum C."/>
            <person name="Birren B."/>
        </authorList>
    </citation>
    <scope>NUCLEOTIDE SEQUENCE [LARGE SCALE GENOMIC DNA]</scope>
    <source>
        <strain evidence="7">R3-111a-1</strain>
    </source>
</reference>
<dbReference type="GeneID" id="20349816"/>
<evidence type="ECO:0000313" key="6">
    <source>
        <dbReference type="EnsemblFungi" id="EJT72492"/>
    </source>
</evidence>
<dbReference type="SUPFAM" id="SSF48371">
    <property type="entry name" value="ARM repeat"/>
    <property type="match status" value="2"/>
</dbReference>
<feature type="domain" description="U3 small nucleolar RNA-associated protein 20" evidence="4">
    <location>
        <begin position="1805"/>
        <end position="2023"/>
    </location>
</feature>
<feature type="compositionally biased region" description="Basic residues" evidence="2">
    <location>
        <begin position="2698"/>
        <end position="2711"/>
    </location>
</feature>
<reference evidence="6" key="4">
    <citation type="journal article" date="2015" name="G3 (Bethesda)">
        <title>Genome sequences of three phytopathogenic species of the Magnaporthaceae family of fungi.</title>
        <authorList>
            <person name="Okagaki L.H."/>
            <person name="Nunes C.C."/>
            <person name="Sailsbery J."/>
            <person name="Clay B."/>
            <person name="Brown D."/>
            <person name="John T."/>
            <person name="Oh Y."/>
            <person name="Young N."/>
            <person name="Fitzgerald M."/>
            <person name="Haas B.J."/>
            <person name="Zeng Q."/>
            <person name="Young S."/>
            <person name="Adiconis X."/>
            <person name="Fan L."/>
            <person name="Levin J.Z."/>
            <person name="Mitchell T.K."/>
            <person name="Okubara P.A."/>
            <person name="Farman M.L."/>
            <person name="Kohn L.M."/>
            <person name="Birren B."/>
            <person name="Ma L.-J."/>
            <person name="Dean R.A."/>
        </authorList>
    </citation>
    <scope>NUCLEOTIDE SEQUENCE</scope>
    <source>
        <strain evidence="6">R3-111a-1</strain>
    </source>
</reference>
<dbReference type="STRING" id="644352.J3P761"/>
<dbReference type="Gene3D" id="1.25.10.10">
    <property type="entry name" value="Leucine-rich Repeat Variant"/>
    <property type="match status" value="2"/>
</dbReference>
<dbReference type="InterPro" id="IPR021133">
    <property type="entry name" value="HEAT_type_2"/>
</dbReference>
<evidence type="ECO:0000256" key="1">
    <source>
        <dbReference type="PROSITE-ProRule" id="PRU00103"/>
    </source>
</evidence>
<dbReference type="OrthoDB" id="360653at2759"/>
<feature type="region of interest" description="Disordered" evidence="2">
    <location>
        <begin position="2517"/>
        <end position="2554"/>
    </location>
</feature>
<protein>
    <submittedName>
        <fullName evidence="5">U3 small nucleolar RNA-associated protein 20</fullName>
    </submittedName>
</protein>
<dbReference type="Pfam" id="PF20416">
    <property type="entry name" value="UTP20"/>
    <property type="match status" value="1"/>
</dbReference>
<feature type="compositionally biased region" description="Acidic residues" evidence="2">
    <location>
        <begin position="1140"/>
        <end position="1158"/>
    </location>
</feature>
<evidence type="ECO:0000259" key="4">
    <source>
        <dbReference type="Pfam" id="PF20416"/>
    </source>
</evidence>
<keyword evidence="7" id="KW-1185">Reference proteome</keyword>
<accession>J3P761</accession>
<dbReference type="GO" id="GO:0032040">
    <property type="term" value="C:small-subunit processome"/>
    <property type="evidence" value="ECO:0007669"/>
    <property type="project" value="TreeGrafter"/>
</dbReference>
<dbReference type="Proteomes" id="UP000006039">
    <property type="component" value="Unassembled WGS sequence"/>
</dbReference>
<proteinExistence type="predicted"/>
<evidence type="ECO:0000313" key="7">
    <source>
        <dbReference type="Proteomes" id="UP000006039"/>
    </source>
</evidence>
<reference evidence="6" key="5">
    <citation type="submission" date="2018-04" db="UniProtKB">
        <authorList>
            <consortium name="EnsemblFungi"/>
        </authorList>
    </citation>
    <scope>IDENTIFICATION</scope>
    <source>
        <strain evidence="6">R3-111a-1</strain>
    </source>
</reference>
<dbReference type="PANTHER" id="PTHR17695:SF11">
    <property type="entry name" value="SMALL SUBUNIT PROCESSOME COMPONENT 20 HOMOLOG"/>
    <property type="match status" value="1"/>
</dbReference>
<dbReference type="FunCoup" id="J3P761">
    <property type="interactions" value="933"/>
</dbReference>
<name>J3P761_GAET3</name>
<dbReference type="EnsemblFungi" id="EJT72492">
    <property type="protein sequence ID" value="EJT72492"/>
    <property type="gene ID" value="GGTG_09358"/>
</dbReference>
<feature type="compositionally biased region" description="Acidic residues" evidence="2">
    <location>
        <begin position="2517"/>
        <end position="2544"/>
    </location>
</feature>
<gene>
    <name evidence="6" type="primary">20349816</name>
    <name evidence="5" type="ORF">GGTG_09358</name>
</gene>
<feature type="compositionally biased region" description="Basic and acidic residues" evidence="2">
    <location>
        <begin position="2712"/>
        <end position="2723"/>
    </location>
</feature>
<dbReference type="InterPro" id="IPR011430">
    <property type="entry name" value="UTP20_N"/>
</dbReference>
<feature type="region of interest" description="Disordered" evidence="2">
    <location>
        <begin position="1315"/>
        <end position="1353"/>
    </location>
</feature>
<dbReference type="InterPro" id="IPR011989">
    <property type="entry name" value="ARM-like"/>
</dbReference>
<evidence type="ECO:0000313" key="5">
    <source>
        <dbReference type="EMBL" id="EJT72492.1"/>
    </source>
</evidence>
<feature type="compositionally biased region" description="Acidic residues" evidence="2">
    <location>
        <begin position="1327"/>
        <end position="1353"/>
    </location>
</feature>
<dbReference type="InterPro" id="IPR046523">
    <property type="entry name" value="UTP20_dom"/>
</dbReference>
<evidence type="ECO:0000256" key="2">
    <source>
        <dbReference type="SAM" id="MobiDB-lite"/>
    </source>
</evidence>
<feature type="domain" description="U3 small nucleolar RNA-associated protein 20 N-terminal" evidence="3">
    <location>
        <begin position="912"/>
        <end position="1585"/>
    </location>
</feature>
<dbReference type="EMBL" id="GL385399">
    <property type="protein sequence ID" value="EJT72492.1"/>
    <property type="molecule type" value="Genomic_DNA"/>
</dbReference>
<reference evidence="5" key="2">
    <citation type="submission" date="2010-07" db="EMBL/GenBank/DDBJ databases">
        <authorList>
            <consortium name="The Broad Institute Genome Sequencing Platform"/>
            <consortium name="Broad Institute Genome Sequencing Center for Infectious Disease"/>
            <person name="Ma L.-J."/>
            <person name="Dead R."/>
            <person name="Young S."/>
            <person name="Zeng Q."/>
            <person name="Koehrsen M."/>
            <person name="Alvarado L."/>
            <person name="Berlin A."/>
            <person name="Chapman S.B."/>
            <person name="Chen Z."/>
            <person name="Freedman E."/>
            <person name="Gellesch M."/>
            <person name="Goldberg J."/>
            <person name="Griggs A."/>
            <person name="Gujja S."/>
            <person name="Heilman E.R."/>
            <person name="Heiman D."/>
            <person name="Hepburn T."/>
            <person name="Howarth C."/>
            <person name="Jen D."/>
            <person name="Larson L."/>
            <person name="Mehta T."/>
            <person name="Neiman D."/>
            <person name="Pearson M."/>
            <person name="Roberts A."/>
            <person name="Saif S."/>
            <person name="Shea T."/>
            <person name="Shenoy N."/>
            <person name="Sisk P."/>
            <person name="Stolte C."/>
            <person name="Sykes S."/>
            <person name="Walk T."/>
            <person name="White J."/>
            <person name="Yandava C."/>
            <person name="Haas B."/>
            <person name="Nusbaum C."/>
            <person name="Birren B."/>
        </authorList>
    </citation>
    <scope>NUCLEOTIDE SEQUENCE</scope>
    <source>
        <strain evidence="5">R3-111a-1</strain>
    </source>
</reference>